<evidence type="ECO:0000313" key="2">
    <source>
        <dbReference type="Proteomes" id="UP000824262"/>
    </source>
</evidence>
<dbReference type="Gene3D" id="1.25.40.290">
    <property type="entry name" value="ARM repeat domains"/>
    <property type="match status" value="1"/>
</dbReference>
<reference evidence="1" key="2">
    <citation type="journal article" date="2021" name="PeerJ">
        <title>Extensive microbial diversity within the chicken gut microbiome revealed by metagenomics and culture.</title>
        <authorList>
            <person name="Gilroy R."/>
            <person name="Ravi A."/>
            <person name="Getino M."/>
            <person name="Pursley I."/>
            <person name="Horton D.L."/>
            <person name="Alikhan N.F."/>
            <person name="Baker D."/>
            <person name="Gharbi K."/>
            <person name="Hall N."/>
            <person name="Watson M."/>
            <person name="Adriaenssens E.M."/>
            <person name="Foster-Nyarko E."/>
            <person name="Jarju S."/>
            <person name="Secka A."/>
            <person name="Antonio M."/>
            <person name="Oren A."/>
            <person name="Chaudhuri R.R."/>
            <person name="La Ragione R."/>
            <person name="Hildebrand F."/>
            <person name="Pallen M.J."/>
        </authorList>
    </citation>
    <scope>NUCLEOTIDE SEQUENCE</scope>
    <source>
        <strain evidence="1">ChiBcolR7-354</strain>
    </source>
</reference>
<gene>
    <name evidence="1" type="ORF">IAB77_00775</name>
</gene>
<sequence length="236" mass="26386">MKSVIIKPQKTGRGSAVEYMEYLEKLIPEKDSLKIVKSEAAKFHKTHSSDECCKMGCELYQSDNFQIQEVGVLLLGYASHENAEALSFLKNTVSLHESWKVQEVLAMAFDNHCRLSGYEASLPVIKEWLGSGCANVRRAASEGLRVWTSRPYFKDNPRAAIDMLAALKSDESEYVRKSIGNALRDISRKHGGLVAEELGTWDLSSRKTLQVYKLAAAFIGSPARPGWQGMGNRREK</sequence>
<dbReference type="Proteomes" id="UP000824262">
    <property type="component" value="Unassembled WGS sequence"/>
</dbReference>
<organism evidence="1 2">
    <name type="scientific">Candidatus Scatomorpha intestinavium</name>
    <dbReference type="NCBI Taxonomy" id="2840922"/>
    <lineage>
        <taxon>Bacteria</taxon>
        <taxon>Bacillati</taxon>
        <taxon>Bacillota</taxon>
        <taxon>Clostridia</taxon>
        <taxon>Eubacteriales</taxon>
        <taxon>Candidatus Scatomorpha</taxon>
    </lineage>
</organism>
<dbReference type="InterPro" id="IPR016024">
    <property type="entry name" value="ARM-type_fold"/>
</dbReference>
<dbReference type="Gene3D" id="1.10.1240.70">
    <property type="match status" value="1"/>
</dbReference>
<evidence type="ECO:0000313" key="1">
    <source>
        <dbReference type="EMBL" id="HIQ77774.1"/>
    </source>
</evidence>
<proteinExistence type="predicted"/>
<dbReference type="AlphaFoldDB" id="A0A9D0ZEC1"/>
<reference evidence="1" key="1">
    <citation type="submission" date="2020-10" db="EMBL/GenBank/DDBJ databases">
        <authorList>
            <person name="Gilroy R."/>
        </authorList>
    </citation>
    <scope>NUCLEOTIDE SEQUENCE</scope>
    <source>
        <strain evidence="1">ChiBcolR7-354</strain>
    </source>
</reference>
<dbReference type="EMBL" id="DVGA01000011">
    <property type="protein sequence ID" value="HIQ77774.1"/>
    <property type="molecule type" value="Genomic_DNA"/>
</dbReference>
<dbReference type="Pfam" id="PF08713">
    <property type="entry name" value="DNA_alkylation"/>
    <property type="match status" value="1"/>
</dbReference>
<dbReference type="InterPro" id="IPR014825">
    <property type="entry name" value="DNA_alkylation"/>
</dbReference>
<dbReference type="SUPFAM" id="SSF48371">
    <property type="entry name" value="ARM repeat"/>
    <property type="match status" value="1"/>
</dbReference>
<accession>A0A9D0ZEC1</accession>
<comment type="caution">
    <text evidence="1">The sequence shown here is derived from an EMBL/GenBank/DDBJ whole genome shotgun (WGS) entry which is preliminary data.</text>
</comment>
<protein>
    <submittedName>
        <fullName evidence="1">DNA alkylation repair protein</fullName>
    </submittedName>
</protein>
<name>A0A9D0ZEC1_9FIRM</name>